<evidence type="ECO:0000313" key="10">
    <source>
        <dbReference type="EMBL" id="CAB0030056.1"/>
    </source>
</evidence>
<keyword evidence="3" id="KW-0548">Nucleotidyltransferase</keyword>
<evidence type="ECO:0000259" key="8">
    <source>
        <dbReference type="Pfam" id="PF00078"/>
    </source>
</evidence>
<name>A0A6H5I0C4_9HYME</name>
<evidence type="ECO:0000256" key="5">
    <source>
        <dbReference type="ARBA" id="ARBA00022759"/>
    </source>
</evidence>
<dbReference type="CDD" id="cd09274">
    <property type="entry name" value="RNase_HI_RT_Ty3"/>
    <property type="match status" value="1"/>
</dbReference>
<keyword evidence="2" id="KW-0808">Transferase</keyword>
<dbReference type="Gene3D" id="3.10.10.10">
    <property type="entry name" value="HIV Type 1 Reverse Transcriptase, subunit A, domain 1"/>
    <property type="match status" value="1"/>
</dbReference>
<keyword evidence="5" id="KW-0255">Endonuclease</keyword>
<dbReference type="SUPFAM" id="SSF56672">
    <property type="entry name" value="DNA/RNA polymerases"/>
    <property type="match status" value="1"/>
</dbReference>
<dbReference type="Gene3D" id="3.30.70.270">
    <property type="match status" value="2"/>
</dbReference>
<keyword evidence="7" id="KW-0695">RNA-directed DNA polymerase</keyword>
<feature type="domain" description="Reverse transcriptase RNase H-like" evidence="9">
    <location>
        <begin position="305"/>
        <end position="408"/>
    </location>
</feature>
<dbReference type="InterPro" id="IPR041373">
    <property type="entry name" value="RT_RNaseH"/>
</dbReference>
<dbReference type="InterPro" id="IPR043128">
    <property type="entry name" value="Rev_trsase/Diguanyl_cyclase"/>
</dbReference>
<sequence>MENSVNTERSEPPSTQGFVAAEDFTEFRREVMERVESLFADFSSQAAEIQRERPAAATDLSALSNVLRDAPRSEIRFRPFWKSAPAMWFSTLEEQFANRNITSENDKYLNTIYGPKTAVITPFGLYEYTVMTFGLRNAAQTFQRYVDSALRDLDFTFVYLDDILVSSTSVEEHKVQLEIVFRRLQEHSLQLNLDKCEIGRDQVDFLGYRVSSEGYKPLDNKVRALIEYPKPANIEELRRFLGVLNFYRSSIPHAAEMQSHLNKYLKDSRKKDKRPVEWDNDANDAFERCRQSLVEVVSLAYPHSNAQIRVVTDASDVAMGAALEQQVNNTWQPLSFFSRKFNQAQTAYSTFDRELTAICEAIKYFSYYLEGRSFVVATDHKPLIFAHSQSQGSAPPRRLRQMIFLAQYDITYQHLPGSANDVADALSRIVVEPEIFDNVLNLDSISLPSLFDLERLASLQSSDTELPM</sequence>
<dbReference type="Proteomes" id="UP000479190">
    <property type="component" value="Unassembled WGS sequence"/>
</dbReference>
<reference evidence="10 11" key="1">
    <citation type="submission" date="2020-02" db="EMBL/GenBank/DDBJ databases">
        <authorList>
            <person name="Ferguson B K."/>
        </authorList>
    </citation>
    <scope>NUCLEOTIDE SEQUENCE [LARGE SCALE GENOMIC DNA]</scope>
</reference>
<dbReference type="PANTHER" id="PTHR37984:SF5">
    <property type="entry name" value="PROTEIN NYNRIN-LIKE"/>
    <property type="match status" value="1"/>
</dbReference>
<evidence type="ECO:0000259" key="9">
    <source>
        <dbReference type="Pfam" id="PF17917"/>
    </source>
</evidence>
<dbReference type="OrthoDB" id="7697350at2759"/>
<dbReference type="Pfam" id="PF00078">
    <property type="entry name" value="RVT_1"/>
    <property type="match status" value="1"/>
</dbReference>
<dbReference type="InterPro" id="IPR050951">
    <property type="entry name" value="Retrovirus_Pol_polyprotein"/>
</dbReference>
<dbReference type="Pfam" id="PF17917">
    <property type="entry name" value="RT_RNaseH"/>
    <property type="match status" value="1"/>
</dbReference>
<dbReference type="PANTHER" id="PTHR37984">
    <property type="entry name" value="PROTEIN CBG26694"/>
    <property type="match status" value="1"/>
</dbReference>
<dbReference type="GO" id="GO:0016787">
    <property type="term" value="F:hydrolase activity"/>
    <property type="evidence" value="ECO:0007669"/>
    <property type="project" value="UniProtKB-KW"/>
</dbReference>
<gene>
    <name evidence="10" type="ORF">TBRA_LOCUS2072</name>
</gene>
<dbReference type="InterPro" id="IPR000477">
    <property type="entry name" value="RT_dom"/>
</dbReference>
<keyword evidence="6" id="KW-0378">Hydrolase</keyword>
<dbReference type="FunFam" id="3.30.70.270:FF:000020">
    <property type="entry name" value="Transposon Tf2-6 polyprotein-like Protein"/>
    <property type="match status" value="1"/>
</dbReference>
<protein>
    <recommendedName>
        <fullName evidence="1">RNA-directed DNA polymerase</fullName>
        <ecNumber evidence="1">2.7.7.49</ecNumber>
    </recommendedName>
</protein>
<dbReference type="GO" id="GO:0003964">
    <property type="term" value="F:RNA-directed DNA polymerase activity"/>
    <property type="evidence" value="ECO:0007669"/>
    <property type="project" value="UniProtKB-KW"/>
</dbReference>
<evidence type="ECO:0000256" key="3">
    <source>
        <dbReference type="ARBA" id="ARBA00022695"/>
    </source>
</evidence>
<evidence type="ECO:0000313" key="11">
    <source>
        <dbReference type="Proteomes" id="UP000479190"/>
    </source>
</evidence>
<dbReference type="AlphaFoldDB" id="A0A6H5I0C4"/>
<dbReference type="FunFam" id="3.30.70.270:FF:000003">
    <property type="entry name" value="Transposon Ty3-G Gag-Pol polyprotein"/>
    <property type="match status" value="1"/>
</dbReference>
<organism evidence="10 11">
    <name type="scientific">Trichogramma brassicae</name>
    <dbReference type="NCBI Taxonomy" id="86971"/>
    <lineage>
        <taxon>Eukaryota</taxon>
        <taxon>Metazoa</taxon>
        <taxon>Ecdysozoa</taxon>
        <taxon>Arthropoda</taxon>
        <taxon>Hexapoda</taxon>
        <taxon>Insecta</taxon>
        <taxon>Pterygota</taxon>
        <taxon>Neoptera</taxon>
        <taxon>Endopterygota</taxon>
        <taxon>Hymenoptera</taxon>
        <taxon>Apocrita</taxon>
        <taxon>Proctotrupomorpha</taxon>
        <taxon>Chalcidoidea</taxon>
        <taxon>Trichogrammatidae</taxon>
        <taxon>Trichogramma</taxon>
    </lineage>
</organism>
<feature type="domain" description="Reverse transcriptase" evidence="8">
    <location>
        <begin position="109"/>
        <end position="210"/>
    </location>
</feature>
<dbReference type="EMBL" id="CADCXV010000413">
    <property type="protein sequence ID" value="CAB0030056.1"/>
    <property type="molecule type" value="Genomic_DNA"/>
</dbReference>
<dbReference type="GO" id="GO:0004519">
    <property type="term" value="F:endonuclease activity"/>
    <property type="evidence" value="ECO:0007669"/>
    <property type="project" value="UniProtKB-KW"/>
</dbReference>
<dbReference type="CDD" id="cd01647">
    <property type="entry name" value="RT_LTR"/>
    <property type="match status" value="1"/>
</dbReference>
<dbReference type="InterPro" id="IPR043502">
    <property type="entry name" value="DNA/RNA_pol_sf"/>
</dbReference>
<evidence type="ECO:0000256" key="7">
    <source>
        <dbReference type="ARBA" id="ARBA00022918"/>
    </source>
</evidence>
<accession>A0A6H5I0C4</accession>
<evidence type="ECO:0000256" key="2">
    <source>
        <dbReference type="ARBA" id="ARBA00022679"/>
    </source>
</evidence>
<evidence type="ECO:0000256" key="6">
    <source>
        <dbReference type="ARBA" id="ARBA00022801"/>
    </source>
</evidence>
<keyword evidence="11" id="KW-1185">Reference proteome</keyword>
<evidence type="ECO:0000256" key="4">
    <source>
        <dbReference type="ARBA" id="ARBA00022722"/>
    </source>
</evidence>
<keyword evidence="4" id="KW-0540">Nuclease</keyword>
<proteinExistence type="predicted"/>
<dbReference type="EC" id="2.7.7.49" evidence="1"/>
<dbReference type="FunFam" id="3.10.20.370:FF:000001">
    <property type="entry name" value="Retrovirus-related Pol polyprotein from transposon 17.6-like protein"/>
    <property type="match status" value="1"/>
</dbReference>
<evidence type="ECO:0000256" key="1">
    <source>
        <dbReference type="ARBA" id="ARBA00012493"/>
    </source>
</evidence>